<feature type="region of interest" description="Disordered" evidence="4">
    <location>
        <begin position="190"/>
        <end position="225"/>
    </location>
</feature>
<organism evidence="5 6">
    <name type="scientific">Pseudocohnilembus persalinus</name>
    <name type="common">Ciliate</name>
    <dbReference type="NCBI Taxonomy" id="266149"/>
    <lineage>
        <taxon>Eukaryota</taxon>
        <taxon>Sar</taxon>
        <taxon>Alveolata</taxon>
        <taxon>Ciliophora</taxon>
        <taxon>Intramacronucleata</taxon>
        <taxon>Oligohymenophorea</taxon>
        <taxon>Scuticociliatia</taxon>
        <taxon>Philasterida</taxon>
        <taxon>Pseudocohnilembidae</taxon>
        <taxon>Pseudocohnilembus</taxon>
    </lineage>
</organism>
<accession>A0A0V0QJY9</accession>
<feature type="coiled-coil region" evidence="3">
    <location>
        <begin position="123"/>
        <end position="150"/>
    </location>
</feature>
<dbReference type="GO" id="GO:0003924">
    <property type="term" value="F:GTPase activity"/>
    <property type="evidence" value="ECO:0007669"/>
    <property type="project" value="InterPro"/>
</dbReference>
<dbReference type="PROSITE" id="PS51420">
    <property type="entry name" value="RHO"/>
    <property type="match status" value="1"/>
</dbReference>
<proteinExistence type="predicted"/>
<evidence type="ECO:0000313" key="5">
    <source>
        <dbReference type="EMBL" id="KRX02396.1"/>
    </source>
</evidence>
<sequence>MNTETKQSIGFGPLQKYKIVFLGDQSVGKTSIINRYMFDTFDGKNQPTVGIDFISKSLYFEDRQIRLQLWDTAGQERFRSLIPSYIRDSAVAVICYDISNRLSFQNAPKWIDDVRAERGPEVIVCLIGNKQDLEEQRQVSQEEAQQKAKELDVIYLEVSAKTGNKVQHLFKVIASSLPGAEVSQLMQNPLNQSVNNGTSQKSDNFQLESKNQQQENDKKKKSGCC</sequence>
<comment type="caution">
    <text evidence="5">The sequence shown here is derived from an EMBL/GenBank/DDBJ whole genome shotgun (WGS) entry which is preliminary data.</text>
</comment>
<dbReference type="CDD" id="cd01861">
    <property type="entry name" value="Rab6"/>
    <property type="match status" value="1"/>
</dbReference>
<dbReference type="InParanoid" id="A0A0V0QJY9"/>
<evidence type="ECO:0000256" key="4">
    <source>
        <dbReference type="SAM" id="MobiDB-lite"/>
    </source>
</evidence>
<dbReference type="PROSITE" id="PS51421">
    <property type="entry name" value="RAS"/>
    <property type="match status" value="1"/>
</dbReference>
<dbReference type="InterPro" id="IPR050227">
    <property type="entry name" value="Rab"/>
</dbReference>
<evidence type="ECO:0000313" key="6">
    <source>
        <dbReference type="Proteomes" id="UP000054937"/>
    </source>
</evidence>
<dbReference type="PROSITE" id="PS51419">
    <property type="entry name" value="RAB"/>
    <property type="match status" value="1"/>
</dbReference>
<dbReference type="OMA" id="CNIMFIE"/>
<evidence type="ECO:0000256" key="3">
    <source>
        <dbReference type="SAM" id="Coils"/>
    </source>
</evidence>
<dbReference type="PANTHER" id="PTHR47977">
    <property type="entry name" value="RAS-RELATED PROTEIN RAB"/>
    <property type="match status" value="1"/>
</dbReference>
<dbReference type="SUPFAM" id="SSF52540">
    <property type="entry name" value="P-loop containing nucleoside triphosphate hydrolases"/>
    <property type="match status" value="1"/>
</dbReference>
<keyword evidence="3" id="KW-0175">Coiled coil</keyword>
<keyword evidence="2" id="KW-0342">GTP-binding</keyword>
<dbReference type="SMART" id="SM00173">
    <property type="entry name" value="RAS"/>
    <property type="match status" value="1"/>
</dbReference>
<evidence type="ECO:0000256" key="1">
    <source>
        <dbReference type="ARBA" id="ARBA00022741"/>
    </source>
</evidence>
<dbReference type="EMBL" id="LDAU01000155">
    <property type="protein sequence ID" value="KRX02396.1"/>
    <property type="molecule type" value="Genomic_DNA"/>
</dbReference>
<dbReference type="SMART" id="SM00176">
    <property type="entry name" value="RAN"/>
    <property type="match status" value="1"/>
</dbReference>
<dbReference type="AlphaFoldDB" id="A0A0V0QJY9"/>
<protein>
    <submittedName>
        <fullName evidence="5">p-loop containing nucleoside triphosphate hydrolase</fullName>
    </submittedName>
</protein>
<keyword evidence="6" id="KW-1185">Reference proteome</keyword>
<dbReference type="NCBIfam" id="TIGR00231">
    <property type="entry name" value="small_GTP"/>
    <property type="match status" value="1"/>
</dbReference>
<gene>
    <name evidence="5" type="ORF">PPERSA_10013</name>
</gene>
<reference evidence="5 6" key="1">
    <citation type="journal article" date="2015" name="Sci. Rep.">
        <title>Genome of the facultative scuticociliatosis pathogen Pseudocohnilembus persalinus provides insight into its virulence through horizontal gene transfer.</title>
        <authorList>
            <person name="Xiong J."/>
            <person name="Wang G."/>
            <person name="Cheng J."/>
            <person name="Tian M."/>
            <person name="Pan X."/>
            <person name="Warren A."/>
            <person name="Jiang C."/>
            <person name="Yuan D."/>
            <person name="Miao W."/>
        </authorList>
    </citation>
    <scope>NUCLEOTIDE SEQUENCE [LARGE SCALE GENOMIC DNA]</scope>
    <source>
        <strain evidence="5">36N120E</strain>
    </source>
</reference>
<name>A0A0V0QJY9_PSEPJ</name>
<dbReference type="SMART" id="SM00174">
    <property type="entry name" value="RHO"/>
    <property type="match status" value="1"/>
</dbReference>
<feature type="compositionally biased region" description="Polar residues" evidence="4">
    <location>
        <begin position="190"/>
        <end position="207"/>
    </location>
</feature>
<dbReference type="Pfam" id="PF00071">
    <property type="entry name" value="Ras"/>
    <property type="match status" value="1"/>
</dbReference>
<keyword evidence="5" id="KW-0378">Hydrolase</keyword>
<dbReference type="FunFam" id="3.40.50.300:FF:000823">
    <property type="entry name" value="Small GTPase RAB, putative"/>
    <property type="match status" value="1"/>
</dbReference>
<dbReference type="SMART" id="SM00175">
    <property type="entry name" value="RAB"/>
    <property type="match status" value="1"/>
</dbReference>
<dbReference type="GO" id="GO:0005525">
    <property type="term" value="F:GTP binding"/>
    <property type="evidence" value="ECO:0007669"/>
    <property type="project" value="UniProtKB-KW"/>
</dbReference>
<dbReference type="OrthoDB" id="9989112at2759"/>
<keyword evidence="1" id="KW-0547">Nucleotide-binding</keyword>
<dbReference type="InterPro" id="IPR027417">
    <property type="entry name" value="P-loop_NTPase"/>
</dbReference>
<dbReference type="InterPro" id="IPR001806">
    <property type="entry name" value="Small_GTPase"/>
</dbReference>
<evidence type="ECO:0000256" key="2">
    <source>
        <dbReference type="ARBA" id="ARBA00023134"/>
    </source>
</evidence>
<dbReference type="Proteomes" id="UP000054937">
    <property type="component" value="Unassembled WGS sequence"/>
</dbReference>
<dbReference type="PRINTS" id="PR00449">
    <property type="entry name" value="RASTRNSFRMNG"/>
</dbReference>
<dbReference type="InterPro" id="IPR005225">
    <property type="entry name" value="Small_GTP-bd"/>
</dbReference>
<dbReference type="FunCoup" id="A0A0V0QJY9">
    <property type="interactions" value="49"/>
</dbReference>
<dbReference type="Gene3D" id="3.40.50.300">
    <property type="entry name" value="P-loop containing nucleotide triphosphate hydrolases"/>
    <property type="match status" value="1"/>
</dbReference>